<keyword evidence="1" id="KW-0391">Immunity</keyword>
<accession>A0A8C9SXQ9</accession>
<keyword evidence="3" id="KW-1280">Immunoglobulin</keyword>
<name>A0A8C9SXQ9_SCLFO</name>
<evidence type="ECO:0000256" key="1">
    <source>
        <dbReference type="ARBA" id="ARBA00022859"/>
    </source>
</evidence>
<dbReference type="Ensembl" id="ENSSFOT00015058787.1">
    <property type="protein sequence ID" value="ENSSFOP00015043646.1"/>
    <property type="gene ID" value="ENSSFOG00015031543.1"/>
</dbReference>
<feature type="domain" description="Ig-like" evidence="4">
    <location>
        <begin position="30"/>
        <end position="110"/>
    </location>
</feature>
<evidence type="ECO:0000313" key="5">
    <source>
        <dbReference type="Ensembl" id="ENSSFOP00015043646.1"/>
    </source>
</evidence>
<dbReference type="GO" id="GO:0005576">
    <property type="term" value="C:extracellular region"/>
    <property type="evidence" value="ECO:0007669"/>
    <property type="project" value="UniProtKB-ARBA"/>
</dbReference>
<evidence type="ECO:0000259" key="4">
    <source>
        <dbReference type="PROSITE" id="PS50835"/>
    </source>
</evidence>
<reference evidence="5" key="3">
    <citation type="submission" date="2025-09" db="UniProtKB">
        <authorList>
            <consortium name="Ensembl"/>
        </authorList>
    </citation>
    <scope>IDENTIFICATION</scope>
</reference>
<sequence>MRWRFNVCFLSTDVTGQTLTQSEAAVKKPGESHRLTCTFPDSFSSNYIGWIRQPPGKPLEWIAWISSSSSNYYGSSFQGRFTISRDNSQKSTITLEMNNLKAEDTAMYYCARDSHTGRGRCERGELLLQLTVCLDTLARFCSLVVLGFESCLGCLAMGLCPILGVYPPPPALRPVLPRPRSRPTISDSVCTSKKFIVFIAALTLKEF</sequence>
<dbReference type="GeneTree" id="ENSGT01150000286938"/>
<organism evidence="5 6">
    <name type="scientific">Scleropages formosus</name>
    <name type="common">Asian bonytongue</name>
    <name type="synonym">Osteoglossum formosum</name>
    <dbReference type="NCBI Taxonomy" id="113540"/>
    <lineage>
        <taxon>Eukaryota</taxon>
        <taxon>Metazoa</taxon>
        <taxon>Chordata</taxon>
        <taxon>Craniata</taxon>
        <taxon>Vertebrata</taxon>
        <taxon>Euteleostomi</taxon>
        <taxon>Actinopterygii</taxon>
        <taxon>Neopterygii</taxon>
        <taxon>Teleostei</taxon>
        <taxon>Osteoglossocephala</taxon>
        <taxon>Osteoglossomorpha</taxon>
        <taxon>Osteoglossiformes</taxon>
        <taxon>Osteoglossidae</taxon>
        <taxon>Scleropages</taxon>
    </lineage>
</organism>
<evidence type="ECO:0000313" key="6">
    <source>
        <dbReference type="Proteomes" id="UP000694397"/>
    </source>
</evidence>
<protein>
    <recommendedName>
        <fullName evidence="4">Ig-like domain-containing protein</fullName>
    </recommendedName>
</protein>
<reference evidence="5 6" key="1">
    <citation type="submission" date="2019-04" db="EMBL/GenBank/DDBJ databases">
        <authorList>
            <consortium name="Wellcome Sanger Institute Data Sharing"/>
        </authorList>
    </citation>
    <scope>NUCLEOTIDE SEQUENCE [LARGE SCALE GENOMIC DNA]</scope>
</reference>
<dbReference type="InterPro" id="IPR007110">
    <property type="entry name" value="Ig-like_dom"/>
</dbReference>
<dbReference type="Pfam" id="PF07686">
    <property type="entry name" value="V-set"/>
    <property type="match status" value="1"/>
</dbReference>
<dbReference type="GO" id="GO:0019814">
    <property type="term" value="C:immunoglobulin complex"/>
    <property type="evidence" value="ECO:0007669"/>
    <property type="project" value="UniProtKB-KW"/>
</dbReference>
<proteinExistence type="predicted"/>
<dbReference type="PROSITE" id="PS50835">
    <property type="entry name" value="IG_LIKE"/>
    <property type="match status" value="1"/>
</dbReference>
<dbReference type="InterPro" id="IPR003599">
    <property type="entry name" value="Ig_sub"/>
</dbReference>
<dbReference type="InterPro" id="IPR013106">
    <property type="entry name" value="Ig_V-set"/>
</dbReference>
<dbReference type="SUPFAM" id="SSF48726">
    <property type="entry name" value="Immunoglobulin"/>
    <property type="match status" value="1"/>
</dbReference>
<dbReference type="SMART" id="SM00409">
    <property type="entry name" value="IG"/>
    <property type="match status" value="1"/>
</dbReference>
<dbReference type="InterPro" id="IPR013783">
    <property type="entry name" value="Ig-like_fold"/>
</dbReference>
<reference evidence="5" key="2">
    <citation type="submission" date="2025-08" db="UniProtKB">
        <authorList>
            <consortium name="Ensembl"/>
        </authorList>
    </citation>
    <scope>IDENTIFICATION</scope>
</reference>
<dbReference type="InterPro" id="IPR036179">
    <property type="entry name" value="Ig-like_dom_sf"/>
</dbReference>
<evidence type="ECO:0000256" key="2">
    <source>
        <dbReference type="ARBA" id="ARBA00023130"/>
    </source>
</evidence>
<dbReference type="OrthoDB" id="9945861at2759"/>
<dbReference type="SMART" id="SM00406">
    <property type="entry name" value="IGv"/>
    <property type="match status" value="1"/>
</dbReference>
<keyword evidence="6" id="KW-1185">Reference proteome</keyword>
<dbReference type="Gene3D" id="2.60.40.10">
    <property type="entry name" value="Immunoglobulins"/>
    <property type="match status" value="1"/>
</dbReference>
<dbReference type="GO" id="GO:0002250">
    <property type="term" value="P:adaptive immune response"/>
    <property type="evidence" value="ECO:0007669"/>
    <property type="project" value="UniProtKB-KW"/>
</dbReference>
<dbReference type="InterPro" id="IPR050199">
    <property type="entry name" value="IgHV"/>
</dbReference>
<keyword evidence="2" id="KW-1064">Adaptive immunity</keyword>
<dbReference type="PANTHER" id="PTHR23266">
    <property type="entry name" value="IMMUNOGLOBULIN HEAVY CHAIN"/>
    <property type="match status" value="1"/>
</dbReference>
<dbReference type="Proteomes" id="UP000694397">
    <property type="component" value="Chromosome 3"/>
</dbReference>
<evidence type="ECO:0000256" key="3">
    <source>
        <dbReference type="ARBA" id="ARBA00043265"/>
    </source>
</evidence>
<dbReference type="AlphaFoldDB" id="A0A8C9SXQ9"/>